<name>A4JGQ0_BURVG</name>
<dbReference type="AlphaFoldDB" id="A4JGQ0"/>
<dbReference type="EMBL" id="CP000614">
    <property type="protein sequence ID" value="ABO55453.1"/>
    <property type="molecule type" value="Genomic_DNA"/>
</dbReference>
<dbReference type="InterPro" id="IPR010260">
    <property type="entry name" value="AlpA"/>
</dbReference>
<evidence type="ECO:0000313" key="1">
    <source>
        <dbReference type="EMBL" id="ABO55453.1"/>
    </source>
</evidence>
<proteinExistence type="predicted"/>
<sequence length="96" mass="10975">MFNNLLRGYNMVAKAPSLQPHAGPLNPAPQGLPLDGYSRWADLSRLVPLSRESIRLRENAGRFPRRVQLGSQRCIAWPNREIHRWLADPSNYRVEG</sequence>
<evidence type="ECO:0000313" key="2">
    <source>
        <dbReference type="Proteomes" id="UP000002287"/>
    </source>
</evidence>
<gene>
    <name evidence="1" type="ordered locus">Bcep1808_2454</name>
</gene>
<organism evidence="1 2">
    <name type="scientific">Burkholderia vietnamiensis (strain G4 / LMG 22486)</name>
    <name type="common">Burkholderia cepacia (strain R1808)</name>
    <dbReference type="NCBI Taxonomy" id="269482"/>
    <lineage>
        <taxon>Bacteria</taxon>
        <taxon>Pseudomonadati</taxon>
        <taxon>Pseudomonadota</taxon>
        <taxon>Betaproteobacteria</taxon>
        <taxon>Burkholderiales</taxon>
        <taxon>Burkholderiaceae</taxon>
        <taxon>Burkholderia</taxon>
        <taxon>Burkholderia cepacia complex</taxon>
    </lineage>
</organism>
<dbReference type="Pfam" id="PF05930">
    <property type="entry name" value="Phage_AlpA"/>
    <property type="match status" value="1"/>
</dbReference>
<dbReference type="KEGG" id="bvi:Bcep1808_2454"/>
<dbReference type="HOGENOM" id="CLU_140176_11_2_4"/>
<reference evidence="2" key="1">
    <citation type="submission" date="2007-03" db="EMBL/GenBank/DDBJ databases">
        <title>Complete sequence of chromosome 1 of Burkholderia vietnamiensis G4.</title>
        <authorList>
            <consortium name="US DOE Joint Genome Institute"/>
            <person name="Copeland A."/>
            <person name="Lucas S."/>
            <person name="Lapidus A."/>
            <person name="Barry K."/>
            <person name="Detter J.C."/>
            <person name="Glavina del Rio T."/>
            <person name="Hammon N."/>
            <person name="Israni S."/>
            <person name="Dalin E."/>
            <person name="Tice H."/>
            <person name="Pitluck S."/>
            <person name="Chain P."/>
            <person name="Malfatti S."/>
            <person name="Shin M."/>
            <person name="Vergez L."/>
            <person name="Schmutz J."/>
            <person name="Larimer F."/>
            <person name="Land M."/>
            <person name="Hauser L."/>
            <person name="Kyrpides N."/>
            <person name="Tiedje J."/>
            <person name="Richardson P."/>
        </authorList>
    </citation>
    <scope>NUCLEOTIDE SEQUENCE [LARGE SCALE GENOMIC DNA]</scope>
    <source>
        <strain evidence="2">G4 / LMG 22486</strain>
    </source>
</reference>
<dbReference type="eggNOG" id="COG3311">
    <property type="taxonomic scope" value="Bacteria"/>
</dbReference>
<accession>A4JGQ0</accession>
<protein>
    <submittedName>
        <fullName evidence="1">Phage transcriptional regulator, AlpA</fullName>
    </submittedName>
</protein>
<dbReference type="Proteomes" id="UP000002287">
    <property type="component" value="Chromosome 1"/>
</dbReference>